<name>A0A1H1VYH9_9GAMM</name>
<dbReference type="CDD" id="cd06558">
    <property type="entry name" value="crotonase-like"/>
    <property type="match status" value="1"/>
</dbReference>
<dbReference type="PANTHER" id="PTHR11941:SF54">
    <property type="entry name" value="ENOYL-COA HYDRATASE, MITOCHONDRIAL"/>
    <property type="match status" value="1"/>
</dbReference>
<dbReference type="EMBL" id="LT629748">
    <property type="protein sequence ID" value="SDS89785.1"/>
    <property type="molecule type" value="Genomic_DNA"/>
</dbReference>
<sequence length="266" mass="29214">MSEFLQIQRNGGVAVVRMNSPDTRNALSEPSQMQEFVDLCRDLRRDQNIRVMVLTGNGKAFCAGGNIKDMQNREGIFAGSPYELRDTYRNGIQQIPLALYELDIPIIAAVNGPAIGAGLDLACMCDIRIASDKALFAESFVKLGIVPGDGGAWLLPRIIGIPKASLMAFTGDTIDAAKALEWGLVEQVCTPEALESEALALAERIARNPGHALRLCKRLLREGQHMRLDSLLELSAAYQSLAHHTEDHREAVSAFVEKREPNFKDK</sequence>
<protein>
    <submittedName>
        <fullName evidence="3">Enoyl-CoA hydratase/carnithine racemase</fullName>
    </submittedName>
</protein>
<organism evidence="3 4">
    <name type="scientific">Halopseudomonas litoralis</name>
    <dbReference type="NCBI Taxonomy" id="797277"/>
    <lineage>
        <taxon>Bacteria</taxon>
        <taxon>Pseudomonadati</taxon>
        <taxon>Pseudomonadota</taxon>
        <taxon>Gammaproteobacteria</taxon>
        <taxon>Pseudomonadales</taxon>
        <taxon>Pseudomonadaceae</taxon>
        <taxon>Halopseudomonas</taxon>
    </lineage>
</organism>
<keyword evidence="4" id="KW-1185">Reference proteome</keyword>
<dbReference type="NCBIfam" id="NF006699">
    <property type="entry name" value="PRK09245.1"/>
    <property type="match status" value="1"/>
</dbReference>
<dbReference type="SUPFAM" id="SSF52096">
    <property type="entry name" value="ClpP/crotonase"/>
    <property type="match status" value="1"/>
</dbReference>
<reference evidence="4" key="1">
    <citation type="submission" date="2016-10" db="EMBL/GenBank/DDBJ databases">
        <authorList>
            <person name="Varghese N."/>
            <person name="Submissions S."/>
        </authorList>
    </citation>
    <scope>NUCLEOTIDE SEQUENCE [LARGE SCALE GENOMIC DNA]</scope>
    <source>
        <strain evidence="4">2SM5</strain>
    </source>
</reference>
<dbReference type="InterPro" id="IPR014748">
    <property type="entry name" value="Enoyl-CoA_hydra_C"/>
</dbReference>
<dbReference type="Proteomes" id="UP000243426">
    <property type="component" value="Chromosome I"/>
</dbReference>
<dbReference type="RefSeq" id="WP_090274776.1">
    <property type="nucleotide sequence ID" value="NZ_LT629748.1"/>
</dbReference>
<dbReference type="GO" id="GO:0016829">
    <property type="term" value="F:lyase activity"/>
    <property type="evidence" value="ECO:0007669"/>
    <property type="project" value="UniProtKB-KW"/>
</dbReference>
<accession>A0A1H1VYH9</accession>
<comment type="similarity">
    <text evidence="1">Belongs to the enoyl-CoA hydratase/isomerase family.</text>
</comment>
<dbReference type="PANTHER" id="PTHR11941">
    <property type="entry name" value="ENOYL-COA HYDRATASE-RELATED"/>
    <property type="match status" value="1"/>
</dbReference>
<dbReference type="STRING" id="797277.SAMN05216198_3086"/>
<evidence type="ECO:0000313" key="3">
    <source>
        <dbReference type="EMBL" id="SDS89785.1"/>
    </source>
</evidence>
<proteinExistence type="inferred from homology"/>
<gene>
    <name evidence="3" type="ORF">SAMN05216198_3086</name>
</gene>
<dbReference type="Gene3D" id="3.90.226.10">
    <property type="entry name" value="2-enoyl-CoA Hydratase, Chain A, domain 1"/>
    <property type="match status" value="1"/>
</dbReference>
<dbReference type="Gene3D" id="1.10.12.10">
    <property type="entry name" value="Lyase 2-enoyl-coa Hydratase, Chain A, domain 2"/>
    <property type="match status" value="1"/>
</dbReference>
<evidence type="ECO:0000313" key="4">
    <source>
        <dbReference type="Proteomes" id="UP000243426"/>
    </source>
</evidence>
<dbReference type="GO" id="GO:0006635">
    <property type="term" value="P:fatty acid beta-oxidation"/>
    <property type="evidence" value="ECO:0007669"/>
    <property type="project" value="TreeGrafter"/>
</dbReference>
<dbReference type="InterPro" id="IPR029045">
    <property type="entry name" value="ClpP/crotonase-like_dom_sf"/>
</dbReference>
<keyword evidence="2" id="KW-0456">Lyase</keyword>
<evidence type="ECO:0000256" key="2">
    <source>
        <dbReference type="ARBA" id="ARBA00023239"/>
    </source>
</evidence>
<dbReference type="AlphaFoldDB" id="A0A1H1VYH9"/>
<dbReference type="OrthoDB" id="9777711at2"/>
<evidence type="ECO:0000256" key="1">
    <source>
        <dbReference type="ARBA" id="ARBA00005254"/>
    </source>
</evidence>
<dbReference type="InterPro" id="IPR001753">
    <property type="entry name" value="Enoyl-CoA_hydra/iso"/>
</dbReference>
<dbReference type="Pfam" id="PF00378">
    <property type="entry name" value="ECH_1"/>
    <property type="match status" value="1"/>
</dbReference>